<feature type="chain" id="PRO_5043528970" description="Protein BIG1" evidence="2">
    <location>
        <begin position="18"/>
        <end position="299"/>
    </location>
</feature>
<keyword evidence="1" id="KW-1133">Transmembrane helix</keyword>
<dbReference type="AlphaFoldDB" id="A0AAV5RHC4"/>
<gene>
    <name evidence="3" type="ORF">DASB73_019520</name>
</gene>
<evidence type="ECO:0000256" key="2">
    <source>
        <dbReference type="SAM" id="SignalP"/>
    </source>
</evidence>
<comment type="caution">
    <text evidence="3">The sequence shown here is derived from an EMBL/GenBank/DDBJ whole genome shotgun (WGS) entry which is preliminary data.</text>
</comment>
<evidence type="ECO:0000313" key="4">
    <source>
        <dbReference type="Proteomes" id="UP001362899"/>
    </source>
</evidence>
<evidence type="ECO:0008006" key="5">
    <source>
        <dbReference type="Google" id="ProtNLM"/>
    </source>
</evidence>
<evidence type="ECO:0000256" key="1">
    <source>
        <dbReference type="SAM" id="Phobius"/>
    </source>
</evidence>
<dbReference type="EMBL" id="BTGC01000003">
    <property type="protein sequence ID" value="GMM50994.1"/>
    <property type="molecule type" value="Genomic_DNA"/>
</dbReference>
<name>A0AAV5RHC4_STABA</name>
<keyword evidence="2" id="KW-0732">Signal</keyword>
<organism evidence="3 4">
    <name type="scientific">Starmerella bacillaris</name>
    <name type="common">Yeast</name>
    <name type="synonym">Candida zemplinina</name>
    <dbReference type="NCBI Taxonomy" id="1247836"/>
    <lineage>
        <taxon>Eukaryota</taxon>
        <taxon>Fungi</taxon>
        <taxon>Dikarya</taxon>
        <taxon>Ascomycota</taxon>
        <taxon>Saccharomycotina</taxon>
        <taxon>Dipodascomycetes</taxon>
        <taxon>Dipodascales</taxon>
        <taxon>Trichomonascaceae</taxon>
        <taxon>Starmerella</taxon>
    </lineage>
</organism>
<keyword evidence="4" id="KW-1185">Reference proteome</keyword>
<feature type="transmembrane region" description="Helical" evidence="1">
    <location>
        <begin position="251"/>
        <end position="268"/>
    </location>
</feature>
<evidence type="ECO:0000313" key="3">
    <source>
        <dbReference type="EMBL" id="GMM50994.1"/>
    </source>
</evidence>
<dbReference type="Proteomes" id="UP001362899">
    <property type="component" value="Unassembled WGS sequence"/>
</dbReference>
<accession>A0AAV5RHC4</accession>
<protein>
    <recommendedName>
        <fullName evidence="5">Protein BIG1</fullName>
    </recommendedName>
</protein>
<reference evidence="3 4" key="1">
    <citation type="journal article" date="2023" name="Elife">
        <title>Identification of key yeast species and microbe-microbe interactions impacting larval growth of Drosophila in the wild.</title>
        <authorList>
            <person name="Mure A."/>
            <person name="Sugiura Y."/>
            <person name="Maeda R."/>
            <person name="Honda K."/>
            <person name="Sakurai N."/>
            <person name="Takahashi Y."/>
            <person name="Watada M."/>
            <person name="Katoh T."/>
            <person name="Gotoh A."/>
            <person name="Gotoh Y."/>
            <person name="Taniguchi I."/>
            <person name="Nakamura K."/>
            <person name="Hayashi T."/>
            <person name="Katayama T."/>
            <person name="Uemura T."/>
            <person name="Hattori Y."/>
        </authorList>
    </citation>
    <scope>NUCLEOTIDE SEQUENCE [LARGE SCALE GENOMIC DNA]</scope>
    <source>
        <strain evidence="3 4">SB-73</strain>
    </source>
</reference>
<keyword evidence="1" id="KW-0472">Membrane</keyword>
<sequence>MMFSVAILLGILGCVNQNIPFCAAQDDFIDKFDVHNASVVGYPLYFASFENVGEGIVEDNITPLPTADDLITEWTRNCPTDAYILIRDHNRYDPFLFKRLQRQAEHSLTRGSLLTDDVVDLEELALDLTAYCEAELVRYDTYSDPNITTYTDTKARVFLVDIVENLEPSLRNLVLDEIIKRIPSPFATIIYASTVQHSKPILRSVKVSPQRVAWTNMRMSHDKSKIAPVIAPLFDVKGSVEEPLLELPDNFFLTLLLGSVVLVVFLVYRDYVAWKTKKHQEQLKALEEKAKASAQINKE</sequence>
<feature type="signal peptide" evidence="2">
    <location>
        <begin position="1"/>
        <end position="17"/>
    </location>
</feature>
<proteinExistence type="predicted"/>
<keyword evidence="1" id="KW-0812">Transmembrane</keyword>